<dbReference type="Gene3D" id="1.10.150.240">
    <property type="entry name" value="Putative phosphatase, domain 2"/>
    <property type="match status" value="1"/>
</dbReference>
<evidence type="ECO:0000313" key="2">
    <source>
        <dbReference type="Proteomes" id="UP001592531"/>
    </source>
</evidence>
<dbReference type="EMBL" id="JBHFAB010000009">
    <property type="protein sequence ID" value="MFC1417806.1"/>
    <property type="molecule type" value="Genomic_DNA"/>
</dbReference>
<accession>A0ABV6VVR9</accession>
<keyword evidence="2" id="KW-1185">Reference proteome</keyword>
<reference evidence="1 2" key="1">
    <citation type="submission" date="2024-09" db="EMBL/GenBank/DDBJ databases">
        <authorList>
            <person name="Lee S.D."/>
        </authorList>
    </citation>
    <scope>NUCLEOTIDE SEQUENCE [LARGE SCALE GENOMIC DNA]</scope>
    <source>
        <strain evidence="1 2">N8-3</strain>
    </source>
</reference>
<dbReference type="InterPro" id="IPR023214">
    <property type="entry name" value="HAD_sf"/>
</dbReference>
<dbReference type="InterPro" id="IPR036412">
    <property type="entry name" value="HAD-like_sf"/>
</dbReference>
<dbReference type="Pfam" id="PF00702">
    <property type="entry name" value="Hydrolase"/>
    <property type="match status" value="1"/>
</dbReference>
<dbReference type="InterPro" id="IPR050155">
    <property type="entry name" value="HAD-like_hydrolase_sf"/>
</dbReference>
<dbReference type="RefSeq" id="WP_380536245.1">
    <property type="nucleotide sequence ID" value="NZ_JBHFAB010000009.1"/>
</dbReference>
<dbReference type="SUPFAM" id="SSF56784">
    <property type="entry name" value="HAD-like"/>
    <property type="match status" value="1"/>
</dbReference>
<dbReference type="PANTHER" id="PTHR43434:SF1">
    <property type="entry name" value="PHOSPHOGLYCOLATE PHOSPHATASE"/>
    <property type="match status" value="1"/>
</dbReference>
<dbReference type="Proteomes" id="UP001592531">
    <property type="component" value="Unassembled WGS sequence"/>
</dbReference>
<comment type="caution">
    <text evidence="1">The sequence shown here is derived from an EMBL/GenBank/DDBJ whole genome shotgun (WGS) entry which is preliminary data.</text>
</comment>
<dbReference type="PANTHER" id="PTHR43434">
    <property type="entry name" value="PHOSPHOGLYCOLATE PHOSPHATASE"/>
    <property type="match status" value="1"/>
</dbReference>
<dbReference type="InterPro" id="IPR023198">
    <property type="entry name" value="PGP-like_dom2"/>
</dbReference>
<organism evidence="1 2">
    <name type="scientific">Streptacidiphilus cavernicola</name>
    <dbReference type="NCBI Taxonomy" id="3342716"/>
    <lineage>
        <taxon>Bacteria</taxon>
        <taxon>Bacillati</taxon>
        <taxon>Actinomycetota</taxon>
        <taxon>Actinomycetes</taxon>
        <taxon>Kitasatosporales</taxon>
        <taxon>Streptomycetaceae</taxon>
        <taxon>Streptacidiphilus</taxon>
    </lineage>
</organism>
<sequence length="244" mass="25648">MPLIVLWDIDHTLIENSGVSKEIYAAAFAALTGFPPSAPVVTEGRTDRLIMADLFHRHQLASPRWEETEQALAEAGAASEPALRERGHVLPGAREALEALRCEAGLVMSVLTGNIAANALVKLRAFDLHGLVDLAVGAYGSDCEDRAGLVPVARRRVGAAYGLPASTAVVLVGDTPRDVQAALANNAEVLAVASGSYSQVALRAAGARIVLADLRDTTKVVSVLRDLNLSHAGTQLGRPGRLPQ</sequence>
<name>A0ABV6VVR9_9ACTN</name>
<evidence type="ECO:0000313" key="1">
    <source>
        <dbReference type="EMBL" id="MFC1417806.1"/>
    </source>
</evidence>
<protein>
    <submittedName>
        <fullName evidence="1">HAD family hydrolase</fullName>
        <ecNumber evidence="1">3.-.-.-</ecNumber>
    </submittedName>
</protein>
<gene>
    <name evidence="1" type="ORF">ACEZDE_14295</name>
</gene>
<proteinExistence type="predicted"/>
<dbReference type="EC" id="3.-.-.-" evidence="1"/>
<dbReference type="Gene3D" id="3.40.50.1000">
    <property type="entry name" value="HAD superfamily/HAD-like"/>
    <property type="match status" value="1"/>
</dbReference>
<keyword evidence="1" id="KW-0378">Hydrolase</keyword>
<dbReference type="GO" id="GO:0016787">
    <property type="term" value="F:hydrolase activity"/>
    <property type="evidence" value="ECO:0007669"/>
    <property type="project" value="UniProtKB-KW"/>
</dbReference>